<dbReference type="EMBL" id="JAAQOM010000004">
    <property type="protein sequence ID" value="NIA53546.1"/>
    <property type="molecule type" value="Genomic_DNA"/>
</dbReference>
<keyword evidence="1" id="KW-0732">Signal</keyword>
<proteinExistence type="predicted"/>
<dbReference type="Pfam" id="PF20329">
    <property type="entry name" value="DUF6624"/>
    <property type="match status" value="1"/>
</dbReference>
<evidence type="ECO:0000313" key="3">
    <source>
        <dbReference type="Proteomes" id="UP000716322"/>
    </source>
</evidence>
<organism evidence="2 3">
    <name type="scientific">Telluria antibiotica</name>
    <dbReference type="NCBI Taxonomy" id="2717319"/>
    <lineage>
        <taxon>Bacteria</taxon>
        <taxon>Pseudomonadati</taxon>
        <taxon>Pseudomonadota</taxon>
        <taxon>Betaproteobacteria</taxon>
        <taxon>Burkholderiales</taxon>
        <taxon>Oxalobacteraceae</taxon>
        <taxon>Telluria group</taxon>
        <taxon>Telluria</taxon>
    </lineage>
</organism>
<dbReference type="RefSeq" id="WP_166858224.1">
    <property type="nucleotide sequence ID" value="NZ_JAAQOM010000004.1"/>
</dbReference>
<name>A0ABX0P9F0_9BURK</name>
<feature type="signal peptide" evidence="1">
    <location>
        <begin position="1"/>
        <end position="20"/>
    </location>
</feature>
<dbReference type="Proteomes" id="UP000716322">
    <property type="component" value="Unassembled WGS sequence"/>
</dbReference>
<dbReference type="InterPro" id="IPR046732">
    <property type="entry name" value="DUF6624"/>
</dbReference>
<reference evidence="2 3" key="1">
    <citation type="submission" date="2020-03" db="EMBL/GenBank/DDBJ databases">
        <title>Genome sequence of strain Massilia sp. TW-1.</title>
        <authorList>
            <person name="Chaudhary D.K."/>
        </authorList>
    </citation>
    <scope>NUCLEOTIDE SEQUENCE [LARGE SCALE GENOMIC DNA]</scope>
    <source>
        <strain evidence="2 3">TW-1</strain>
    </source>
</reference>
<keyword evidence="3" id="KW-1185">Reference proteome</keyword>
<protein>
    <submittedName>
        <fullName evidence="2">Uncharacterized protein</fullName>
    </submittedName>
</protein>
<accession>A0ABX0P9F0</accession>
<evidence type="ECO:0000313" key="2">
    <source>
        <dbReference type="EMBL" id="NIA53546.1"/>
    </source>
</evidence>
<gene>
    <name evidence="2" type="ORF">HAV22_07760</name>
</gene>
<feature type="chain" id="PRO_5045853696" evidence="1">
    <location>
        <begin position="21"/>
        <end position="208"/>
    </location>
</feature>
<sequence length="208" mass="23339">MSRRILAAGVLFAVALAAHAAAPTHPALRDELLKMGQHDQEARHATDQEGMRKWIEVDAANQARLKQIVDQYGWPTYDMVGEEAAKDAWLLAQHADSDKAFQLKVLALMEPLVRQQQASAKDYAYLYDRTHYPQRYGTQGACVSRTEWQPFEIDDIAHVDERRRALKIPPLADYVKMFDCSAPFIVLHDPADPHRTVPVPASKGAATP</sequence>
<comment type="caution">
    <text evidence="2">The sequence shown here is derived from an EMBL/GenBank/DDBJ whole genome shotgun (WGS) entry which is preliminary data.</text>
</comment>
<evidence type="ECO:0000256" key="1">
    <source>
        <dbReference type="SAM" id="SignalP"/>
    </source>
</evidence>